<evidence type="ECO:0000256" key="2">
    <source>
        <dbReference type="ARBA" id="ARBA00022803"/>
    </source>
</evidence>
<protein>
    <submittedName>
        <fullName evidence="4">Tetratricopeptide repeat-containing protein</fullName>
    </submittedName>
</protein>
<dbReference type="SUPFAM" id="SSF48452">
    <property type="entry name" value="TPR-like"/>
    <property type="match status" value="1"/>
</dbReference>
<dbReference type="SMART" id="SM00028">
    <property type="entry name" value="TPR"/>
    <property type="match status" value="5"/>
</dbReference>
<dbReference type="PANTHER" id="PTHR44186:SF1">
    <property type="entry name" value="BARDET-BIEDL SYNDROME 4 PROTEIN"/>
    <property type="match status" value="1"/>
</dbReference>
<dbReference type="Pfam" id="PF14559">
    <property type="entry name" value="TPR_19"/>
    <property type="match status" value="3"/>
</dbReference>
<evidence type="ECO:0000313" key="4">
    <source>
        <dbReference type="EMBL" id="SHG18542.1"/>
    </source>
</evidence>
<dbReference type="PANTHER" id="PTHR44186">
    <property type="match status" value="1"/>
</dbReference>
<gene>
    <name evidence="4" type="ORF">SAMN05444169_0999</name>
</gene>
<keyword evidence="2 3" id="KW-0802">TPR repeat</keyword>
<dbReference type="Gene3D" id="1.25.40.10">
    <property type="entry name" value="Tetratricopeptide repeat domain"/>
    <property type="match status" value="1"/>
</dbReference>
<keyword evidence="1" id="KW-0677">Repeat</keyword>
<reference evidence="4 5" key="1">
    <citation type="submission" date="2016-11" db="EMBL/GenBank/DDBJ databases">
        <authorList>
            <person name="Jaros S."/>
            <person name="Januszkiewicz K."/>
            <person name="Wedrychowicz H."/>
        </authorList>
    </citation>
    <scope>NUCLEOTIDE SEQUENCE [LARGE SCALE GENOMIC DNA]</scope>
    <source>
        <strain evidence="4 5">GAS242</strain>
    </source>
</reference>
<name>A0A1M5HRR2_9BRAD</name>
<accession>A0A1M5HRR2</accession>
<proteinExistence type="predicted"/>
<evidence type="ECO:0000256" key="3">
    <source>
        <dbReference type="PROSITE-ProRule" id="PRU00339"/>
    </source>
</evidence>
<dbReference type="Proteomes" id="UP000190675">
    <property type="component" value="Chromosome I"/>
</dbReference>
<dbReference type="AlphaFoldDB" id="A0A1M5HRR2"/>
<dbReference type="InterPro" id="IPR011990">
    <property type="entry name" value="TPR-like_helical_dom_sf"/>
</dbReference>
<evidence type="ECO:0000256" key="1">
    <source>
        <dbReference type="ARBA" id="ARBA00022737"/>
    </source>
</evidence>
<evidence type="ECO:0000313" key="5">
    <source>
        <dbReference type="Proteomes" id="UP000190675"/>
    </source>
</evidence>
<sequence>MPKPPSFSPTSRGQLNPRAQLLERAALALRARRFAEAEQLAAEVLRANRTDTAAASMLARALLAQNRGEEAIAPLEKAARRTGDPDIEMLLGAALGSAGRREEAIEQLRRTTARRPPFLPAFQELAGQLAKAGRVDEAIAVVESGLASAPEAIDLQLDLARLHLSRNARSKARAVLLKARESAPGRPDILTALARVLLLEGDYAAAADAYRHALAHRPDDAMTRADLAACLLEMGQRDAGEANLRSAFRSGPQLLGRATHALAASSHGRFFFRPSAVAKFLRGEPG</sequence>
<feature type="repeat" description="TPR" evidence="3">
    <location>
        <begin position="187"/>
        <end position="220"/>
    </location>
</feature>
<dbReference type="PROSITE" id="PS50005">
    <property type="entry name" value="TPR"/>
    <property type="match status" value="1"/>
</dbReference>
<organism evidence="4 5">
    <name type="scientific">Bradyrhizobium erythrophlei</name>
    <dbReference type="NCBI Taxonomy" id="1437360"/>
    <lineage>
        <taxon>Bacteria</taxon>
        <taxon>Pseudomonadati</taxon>
        <taxon>Pseudomonadota</taxon>
        <taxon>Alphaproteobacteria</taxon>
        <taxon>Hyphomicrobiales</taxon>
        <taxon>Nitrobacteraceae</taxon>
        <taxon>Bradyrhizobium</taxon>
    </lineage>
</organism>
<dbReference type="InterPro" id="IPR019734">
    <property type="entry name" value="TPR_rpt"/>
</dbReference>
<dbReference type="EMBL" id="LT670818">
    <property type="protein sequence ID" value="SHG18542.1"/>
    <property type="molecule type" value="Genomic_DNA"/>
</dbReference>